<dbReference type="GO" id="GO:0003677">
    <property type="term" value="F:DNA binding"/>
    <property type="evidence" value="ECO:0007669"/>
    <property type="project" value="InterPro"/>
</dbReference>
<feature type="compositionally biased region" description="Polar residues" evidence="2">
    <location>
        <begin position="432"/>
        <end position="450"/>
    </location>
</feature>
<evidence type="ECO:0000256" key="2">
    <source>
        <dbReference type="SAM" id="MobiDB-lite"/>
    </source>
</evidence>
<accession>A0A8H5F249</accession>
<dbReference type="EMBL" id="JAACJJ010000028">
    <property type="protein sequence ID" value="KAF5321070.1"/>
    <property type="molecule type" value="Genomic_DNA"/>
</dbReference>
<evidence type="ECO:0000313" key="4">
    <source>
        <dbReference type="Proteomes" id="UP000567179"/>
    </source>
</evidence>
<feature type="region of interest" description="Disordered" evidence="2">
    <location>
        <begin position="221"/>
        <end position="295"/>
    </location>
</feature>
<evidence type="ECO:0000256" key="1">
    <source>
        <dbReference type="SAM" id="Coils"/>
    </source>
</evidence>
<keyword evidence="4" id="KW-1185">Reference proteome</keyword>
<feature type="region of interest" description="Disordered" evidence="2">
    <location>
        <begin position="1"/>
        <end position="69"/>
    </location>
</feature>
<feature type="region of interest" description="Disordered" evidence="2">
    <location>
        <begin position="547"/>
        <end position="742"/>
    </location>
</feature>
<proteinExistence type="predicted"/>
<feature type="compositionally biased region" description="Basic and acidic residues" evidence="2">
    <location>
        <begin position="881"/>
        <end position="908"/>
    </location>
</feature>
<feature type="compositionally biased region" description="Acidic residues" evidence="2">
    <location>
        <begin position="952"/>
        <end position="967"/>
    </location>
</feature>
<gene>
    <name evidence="3" type="ORF">D9619_000134</name>
</gene>
<organism evidence="3 4">
    <name type="scientific">Psilocybe cf. subviscida</name>
    <dbReference type="NCBI Taxonomy" id="2480587"/>
    <lineage>
        <taxon>Eukaryota</taxon>
        <taxon>Fungi</taxon>
        <taxon>Dikarya</taxon>
        <taxon>Basidiomycota</taxon>
        <taxon>Agaricomycotina</taxon>
        <taxon>Agaricomycetes</taxon>
        <taxon>Agaricomycetidae</taxon>
        <taxon>Agaricales</taxon>
        <taxon>Agaricineae</taxon>
        <taxon>Strophariaceae</taxon>
        <taxon>Psilocybe</taxon>
    </lineage>
</organism>
<feature type="region of interest" description="Disordered" evidence="2">
    <location>
        <begin position="432"/>
        <end position="526"/>
    </location>
</feature>
<feature type="region of interest" description="Disordered" evidence="2">
    <location>
        <begin position="334"/>
        <end position="360"/>
    </location>
</feature>
<name>A0A8H5F249_9AGAR</name>
<feature type="compositionally biased region" description="Polar residues" evidence="2">
    <location>
        <begin position="9"/>
        <end position="22"/>
    </location>
</feature>
<feature type="compositionally biased region" description="Polar residues" evidence="2">
    <location>
        <begin position="689"/>
        <end position="699"/>
    </location>
</feature>
<feature type="compositionally biased region" description="Polar residues" evidence="2">
    <location>
        <begin position="247"/>
        <end position="264"/>
    </location>
</feature>
<feature type="compositionally biased region" description="Basic and acidic residues" evidence="2">
    <location>
        <begin position="649"/>
        <end position="660"/>
    </location>
</feature>
<protein>
    <submittedName>
        <fullName evidence="3">Uncharacterized protein</fullName>
    </submittedName>
</protein>
<feature type="compositionally biased region" description="Basic and acidic residues" evidence="2">
    <location>
        <begin position="334"/>
        <end position="347"/>
    </location>
</feature>
<feature type="compositionally biased region" description="Basic and acidic residues" evidence="2">
    <location>
        <begin position="714"/>
        <end position="731"/>
    </location>
</feature>
<feature type="compositionally biased region" description="Low complexity" evidence="2">
    <location>
        <begin position="620"/>
        <end position="641"/>
    </location>
</feature>
<dbReference type="SMART" id="SM00384">
    <property type="entry name" value="AT_hook"/>
    <property type="match status" value="2"/>
</dbReference>
<feature type="region of interest" description="Disordered" evidence="2">
    <location>
        <begin position="373"/>
        <end position="406"/>
    </location>
</feature>
<evidence type="ECO:0000313" key="3">
    <source>
        <dbReference type="EMBL" id="KAF5321070.1"/>
    </source>
</evidence>
<reference evidence="3 4" key="1">
    <citation type="journal article" date="2020" name="ISME J.">
        <title>Uncovering the hidden diversity of litter-decomposition mechanisms in mushroom-forming fungi.</title>
        <authorList>
            <person name="Floudas D."/>
            <person name="Bentzer J."/>
            <person name="Ahren D."/>
            <person name="Johansson T."/>
            <person name="Persson P."/>
            <person name="Tunlid A."/>
        </authorList>
    </citation>
    <scope>NUCLEOTIDE SEQUENCE [LARGE SCALE GENOMIC DNA]</scope>
    <source>
        <strain evidence="3 4">CBS 101986</strain>
    </source>
</reference>
<feature type="compositionally biased region" description="Basic and acidic residues" evidence="2">
    <location>
        <begin position="373"/>
        <end position="384"/>
    </location>
</feature>
<feature type="coiled-coil region" evidence="1">
    <location>
        <begin position="175"/>
        <end position="202"/>
    </location>
</feature>
<feature type="region of interest" description="Disordered" evidence="2">
    <location>
        <begin position="870"/>
        <end position="967"/>
    </location>
</feature>
<dbReference type="InterPro" id="IPR017956">
    <property type="entry name" value="AT_hook_DNA-bd_motif"/>
</dbReference>
<feature type="compositionally biased region" description="Pro residues" evidence="2">
    <location>
        <begin position="395"/>
        <end position="404"/>
    </location>
</feature>
<dbReference type="AlphaFoldDB" id="A0A8H5F249"/>
<comment type="caution">
    <text evidence="3">The sequence shown here is derived from an EMBL/GenBank/DDBJ whole genome shotgun (WGS) entry which is preliminary data.</text>
</comment>
<feature type="compositionally biased region" description="Basic residues" evidence="2">
    <location>
        <begin position="597"/>
        <end position="607"/>
    </location>
</feature>
<dbReference type="Proteomes" id="UP000567179">
    <property type="component" value="Unassembled WGS sequence"/>
</dbReference>
<dbReference type="OrthoDB" id="2143914at2759"/>
<feature type="compositionally biased region" description="Basic and acidic residues" evidence="2">
    <location>
        <begin position="582"/>
        <end position="596"/>
    </location>
</feature>
<sequence>MPFPHHAPPSTSSHLHTMTSAEKSPLLHLSDIMHHMSPSPVPAEQERERSGSATPRGASPEPVSETEALGIRRRLQEMGLWRPAATDNLSSREKELVDMITRLVDPLPIDPAQLSRQAETIAALIAQRDYVLRQAADDRERWKYERETWDRTAEALLTQKASAPTKVEETNTRERQIHDMEMRSLENKLAEARRRQTALESELRTLKPLLFIQPYFIPRQDKGKGKAREFPTSNPINPEITVKSVPVASSSKLPYPNAYQTSSQGHHHRGQTTHRSSNPISKRPANPKKGHSTPLSADAYSEHLLLAMRRVGRTRAAEVSGIIGYAERANGRMVREQERRVERDNGKGRGKGRLLPNGVASGGGASADYYRDADAGPADMDHDGSGAGADFGPGRRPPSIPPRTPVKSTVIHYGPRTTRDNQVNTPIVFVHTNTPTPASTSLATVTPTADSNRHPQPRAGSPRLQYTPLAPPPPPTPLDSLIDAARSMMGSGKGKARARDDDDGGGGEPESPLPSGVGSKRRKLLSADRPRSALDVLADQAAAAFDFNDLNEPGHGQAGRRRHGHDRDEEGESEVETEVEGEMGRDEAGDAEEPRTVPRRGRGRGRPRGSVSSRTRRDASVSGSASTTSTTTTTAATTSASGRPIRQSRRVEAAQEHELEQAPSSGAAGPSGRGRGTGRPRGRPRGSTNASRGRTSAGVSASRVIAPSSGGEKPTSRGRDQDGGGEEERVPTKKAPSSSIASEVLRHGFADATRFRLSATSSGAPEQSNLAANPRLSVQDTEDVEMLHVPTHADAAAIIISPDASLSPPVLSTAVRPVQSWRGPPGSAAVSSGALEGLPTILPPPLLLLQESRTLDPQSVAAHSPIVMDVHVHPTPQPPHPDADNRASSRADKMDADRALGAEAEARHNLPRGVSQQQQQAPSDPPFTPYHAGHGTANGASGGLSHDGGDANGEEQDADAEGEMEVE</sequence>
<feature type="compositionally biased region" description="Acidic residues" evidence="2">
    <location>
        <begin position="569"/>
        <end position="581"/>
    </location>
</feature>
<keyword evidence="1" id="KW-0175">Coiled coil</keyword>